<dbReference type="EMBL" id="MN739048">
    <property type="protein sequence ID" value="QHS85747.1"/>
    <property type="molecule type" value="Genomic_DNA"/>
</dbReference>
<accession>A0A6C0B0L4</accession>
<reference evidence="1" key="1">
    <citation type="journal article" date="2020" name="Nature">
        <title>Giant virus diversity and host interactions through global metagenomics.</title>
        <authorList>
            <person name="Schulz F."/>
            <person name="Roux S."/>
            <person name="Paez-Espino D."/>
            <person name="Jungbluth S."/>
            <person name="Walsh D.A."/>
            <person name="Denef V.J."/>
            <person name="McMahon K.D."/>
            <person name="Konstantinidis K.T."/>
            <person name="Eloe-Fadrosh E.A."/>
            <person name="Kyrpides N.C."/>
            <person name="Woyke T."/>
        </authorList>
    </citation>
    <scope>NUCLEOTIDE SEQUENCE</scope>
    <source>
        <strain evidence="1">GVMAG-M-3300009185-36</strain>
    </source>
</reference>
<protein>
    <submittedName>
        <fullName evidence="1">Uncharacterized protein</fullName>
    </submittedName>
</protein>
<proteinExistence type="predicted"/>
<name>A0A6C0B0L4_9ZZZZ</name>
<organism evidence="1">
    <name type="scientific">viral metagenome</name>
    <dbReference type="NCBI Taxonomy" id="1070528"/>
    <lineage>
        <taxon>unclassified sequences</taxon>
        <taxon>metagenomes</taxon>
        <taxon>organismal metagenomes</taxon>
    </lineage>
</organism>
<evidence type="ECO:0000313" key="1">
    <source>
        <dbReference type="EMBL" id="QHS85747.1"/>
    </source>
</evidence>
<dbReference type="AlphaFoldDB" id="A0A6C0B0L4"/>
<sequence length="66" mass="7748">MFKHIYQASSFRMFGQDYTPMPWMLSLKGQMTHKMSRKVAYITHLHTTIDQGKQKQDPKYQAEPAG</sequence>